<dbReference type="PRINTS" id="PR00791">
    <property type="entry name" value="PEPDIPTASEA"/>
</dbReference>
<feature type="binding site" evidence="9">
    <location>
        <position position="416"/>
    </location>
    <ligand>
        <name>Zn(2+)</name>
        <dbReference type="ChEBI" id="CHEBI:29105"/>
        <label>2</label>
        <note>catalytic</note>
    </ligand>
</feature>
<dbReference type="PANTHER" id="PTHR10514:SF27">
    <property type="entry name" value="ANGIOTENSIN-CONVERTING ENZYME"/>
    <property type="match status" value="1"/>
</dbReference>
<feature type="binding site" evidence="6">
    <location>
        <position position="388"/>
    </location>
    <ligand>
        <name>Zn(2+)</name>
        <dbReference type="ChEBI" id="CHEBI:29105"/>
        <label>1</label>
        <note>catalytic</note>
    </ligand>
</feature>
<dbReference type="Proteomes" id="UP000269669">
    <property type="component" value="Unassembled WGS sequence"/>
</dbReference>
<dbReference type="Gene3D" id="1.10.1370.30">
    <property type="match status" value="2"/>
</dbReference>
<evidence type="ECO:0000256" key="4">
    <source>
        <dbReference type="PIRSR" id="PIRSR601548-1"/>
    </source>
</evidence>
<name>A0A3R9PAX9_9BACT</name>
<dbReference type="GO" id="GO:0006508">
    <property type="term" value="P:proteolysis"/>
    <property type="evidence" value="ECO:0007669"/>
    <property type="project" value="InterPro"/>
</dbReference>
<evidence type="ECO:0000256" key="2">
    <source>
        <dbReference type="ARBA" id="ARBA00023157"/>
    </source>
</evidence>
<feature type="active site" description="Proton donor 1" evidence="4">
    <location>
        <position position="516"/>
    </location>
</feature>
<evidence type="ECO:0000256" key="5">
    <source>
        <dbReference type="PIRSR" id="PIRSR601548-2"/>
    </source>
</evidence>
<reference evidence="11 12" key="1">
    <citation type="submission" date="2018-12" db="EMBL/GenBank/DDBJ databases">
        <title>Sequencing of bacterial isolates from soil warming experiment in Harvard Forest, Massachusetts, USA.</title>
        <authorList>
            <person name="Deangelis K."/>
        </authorList>
    </citation>
    <scope>NUCLEOTIDE SEQUENCE [LARGE SCALE GENOMIC DNA]</scope>
    <source>
        <strain evidence="11 12">EB153</strain>
    </source>
</reference>
<dbReference type="InterPro" id="IPR001548">
    <property type="entry name" value="Peptidase_M2"/>
</dbReference>
<evidence type="ECO:0000256" key="8">
    <source>
        <dbReference type="PIRSR" id="PIRSR601548-6"/>
    </source>
</evidence>
<gene>
    <name evidence="11" type="ORF">EDE15_3152</name>
</gene>
<feature type="active site" description="Proton donor 2" evidence="8">
    <location>
        <position position="516"/>
    </location>
</feature>
<keyword evidence="1 10" id="KW-0732">Signal</keyword>
<keyword evidence="6" id="KW-0479">Metal-binding</keyword>
<feature type="active site" description="Proton acceptor 1" evidence="4">
    <location>
        <position position="389"/>
    </location>
</feature>
<dbReference type="CDD" id="cd06461">
    <property type="entry name" value="M2_ACE"/>
    <property type="match status" value="1"/>
</dbReference>
<feature type="active site" description="Proton acceptor 2" evidence="8">
    <location>
        <position position="389"/>
    </location>
</feature>
<evidence type="ECO:0000313" key="11">
    <source>
        <dbReference type="EMBL" id="RSL17617.1"/>
    </source>
</evidence>
<dbReference type="RefSeq" id="WP_125486087.1">
    <property type="nucleotide sequence ID" value="NZ_RSDW01000001.1"/>
</dbReference>
<feature type="binding site" evidence="6">
    <location>
        <position position="392"/>
    </location>
    <ligand>
        <name>Zn(2+)</name>
        <dbReference type="ChEBI" id="CHEBI:29105"/>
        <label>1</label>
        <note>catalytic</note>
    </ligand>
</feature>
<feature type="binding site" evidence="6">
    <location>
        <position position="416"/>
    </location>
    <ligand>
        <name>Zn(2+)</name>
        <dbReference type="ChEBI" id="CHEBI:29105"/>
        <label>1</label>
        <note>catalytic</note>
    </ligand>
</feature>
<proteinExistence type="predicted"/>
<feature type="disulfide bond" evidence="7">
    <location>
        <begin position="541"/>
        <end position="553"/>
    </location>
</feature>
<accession>A0A3R9PAX9</accession>
<feature type="binding site" evidence="9">
    <location>
        <position position="392"/>
    </location>
    <ligand>
        <name>Zn(2+)</name>
        <dbReference type="ChEBI" id="CHEBI:29105"/>
        <label>2</label>
        <note>catalytic</note>
    </ligand>
</feature>
<dbReference type="FunFam" id="1.10.1370.30:FF:000005">
    <property type="entry name" value="Angiotensin-converting enzyme"/>
    <property type="match status" value="1"/>
</dbReference>
<keyword evidence="2 7" id="KW-1015">Disulfide bond</keyword>
<protein>
    <submittedName>
        <fullName evidence="11">Peptidyl-dipeptidase A</fullName>
    </submittedName>
</protein>
<dbReference type="GO" id="GO:0008237">
    <property type="term" value="F:metallopeptidase activity"/>
    <property type="evidence" value="ECO:0007669"/>
    <property type="project" value="InterPro"/>
</dbReference>
<evidence type="ECO:0000256" key="7">
    <source>
        <dbReference type="PIRSR" id="PIRSR601548-4"/>
    </source>
</evidence>
<evidence type="ECO:0000256" key="9">
    <source>
        <dbReference type="PIRSR" id="PIRSR601548-8"/>
    </source>
</evidence>
<dbReference type="EMBL" id="RSDW01000001">
    <property type="protein sequence ID" value="RSL17617.1"/>
    <property type="molecule type" value="Genomic_DNA"/>
</dbReference>
<feature type="binding site" evidence="5">
    <location>
        <position position="220"/>
    </location>
    <ligand>
        <name>chloride</name>
        <dbReference type="ChEBI" id="CHEBI:17996"/>
        <label>1</label>
    </ligand>
</feature>
<dbReference type="Pfam" id="PF01401">
    <property type="entry name" value="Peptidase_M2"/>
    <property type="match status" value="1"/>
</dbReference>
<evidence type="ECO:0000256" key="1">
    <source>
        <dbReference type="ARBA" id="ARBA00022729"/>
    </source>
</evidence>
<dbReference type="OrthoDB" id="9762795at2"/>
<feature type="signal peptide" evidence="10">
    <location>
        <begin position="1"/>
        <end position="19"/>
    </location>
</feature>
<feature type="binding site" evidence="5">
    <location>
        <position position="525"/>
    </location>
    <ligand>
        <name>chloride</name>
        <dbReference type="ChEBI" id="CHEBI:17996"/>
        <label>1</label>
    </ligand>
</feature>
<dbReference type="PANTHER" id="PTHR10514">
    <property type="entry name" value="ANGIOTENSIN-CONVERTING ENZYME"/>
    <property type="match status" value="1"/>
</dbReference>
<keyword evidence="12" id="KW-1185">Reference proteome</keyword>
<keyword evidence="3" id="KW-0325">Glycoprotein</keyword>
<organism evidence="11 12">
    <name type="scientific">Edaphobacter aggregans</name>
    <dbReference type="NCBI Taxonomy" id="570835"/>
    <lineage>
        <taxon>Bacteria</taxon>
        <taxon>Pseudomonadati</taxon>
        <taxon>Acidobacteriota</taxon>
        <taxon>Terriglobia</taxon>
        <taxon>Terriglobales</taxon>
        <taxon>Acidobacteriaceae</taxon>
        <taxon>Edaphobacter</taxon>
    </lineage>
</organism>
<feature type="disulfide bond" evidence="7">
    <location>
        <begin position="357"/>
        <end position="375"/>
    </location>
</feature>
<evidence type="ECO:0000313" key="12">
    <source>
        <dbReference type="Proteomes" id="UP000269669"/>
    </source>
</evidence>
<dbReference type="GO" id="GO:0008241">
    <property type="term" value="F:peptidyl-dipeptidase activity"/>
    <property type="evidence" value="ECO:0007669"/>
    <property type="project" value="InterPro"/>
</dbReference>
<dbReference type="PROSITE" id="PS52011">
    <property type="entry name" value="PEPTIDASE_M2"/>
    <property type="match status" value="1"/>
</dbReference>
<keyword evidence="6" id="KW-0862">Zinc</keyword>
<sequence length="624" mass="70436">MHLKSALLAVAFLPVFAVAQTPKTAAPTVAEAQAFMDKAETDLLALANEAGRAAWVQATFITDDTEAIAAKADERLLTRTNELVIGARRFKGMKLPPDLDRKFMLLRLNGSPTDPKLVAELTKVSTSLDGMYGKGKYCRTEAAAAGASTDGDQKNCLGIDDLDVLMAKSRDPKELQELWVGWHKISPPMREKYARLVELSNQGAREFGFRDTGELWRSGYDMTPEQFSAELERAWTQLEPLYQELHAYVRFKLIQKYGAAADRPDGMIPAHLLGNMWAQEWGNVYDIVAPTDAGSFKMYDLEAALNKQIGPVSPLEAGKKLTKYGEGFFTSLGFEPLPATFWERSQFIKPRDRDVVCHASAWNVDNDLDLRLKMCIKVNADDFTTVHHELGHNFYQRAYRKQPFFFRDGANDGFHEAIGDSIALSITPDYLKQLNLIDQIPPPEADIPLQLRTALDKIAFLPFGLLIDKWRWQVFSGQTKPEDFNRAWWELREKYQGVAPPVQRSEADFDPGAKYHIPGNVPYARYFLARVYQFQFYKAMCDASGYKGPLNRCSFYGSKEAGAKLNTMLEAGRSKPWQETLKAMTGTDHLDAGPMIEYFQPLYTWLRQQNAANKVTVGWKTESK</sequence>
<dbReference type="GO" id="GO:0016020">
    <property type="term" value="C:membrane"/>
    <property type="evidence" value="ECO:0007669"/>
    <property type="project" value="InterPro"/>
</dbReference>
<feature type="chain" id="PRO_5018651504" evidence="10">
    <location>
        <begin position="20"/>
        <end position="624"/>
    </location>
</feature>
<evidence type="ECO:0000256" key="10">
    <source>
        <dbReference type="SAM" id="SignalP"/>
    </source>
</evidence>
<dbReference type="AlphaFoldDB" id="A0A3R9PAX9"/>
<evidence type="ECO:0000256" key="3">
    <source>
        <dbReference type="ARBA" id="ARBA00023180"/>
    </source>
</evidence>
<evidence type="ECO:0000256" key="6">
    <source>
        <dbReference type="PIRSR" id="PIRSR601548-3"/>
    </source>
</evidence>
<comment type="caution">
    <text evidence="11">The sequence shown here is derived from an EMBL/GenBank/DDBJ whole genome shotgun (WGS) entry which is preliminary data.</text>
</comment>
<feature type="binding site" evidence="9">
    <location>
        <position position="388"/>
    </location>
    <ligand>
        <name>Zn(2+)</name>
        <dbReference type="ChEBI" id="CHEBI:29105"/>
        <label>2</label>
        <note>catalytic</note>
    </ligand>
</feature>
<dbReference type="SUPFAM" id="SSF55486">
    <property type="entry name" value="Metalloproteases ('zincins'), catalytic domain"/>
    <property type="match status" value="1"/>
</dbReference>